<protein>
    <recommendedName>
        <fullName evidence="11">Cystinosin</fullName>
    </recommendedName>
</protein>
<dbReference type="SMART" id="SM00679">
    <property type="entry name" value="CTNS"/>
    <property type="match status" value="2"/>
</dbReference>
<dbReference type="GO" id="GO:0000324">
    <property type="term" value="C:fungal-type vacuole"/>
    <property type="evidence" value="ECO:0007669"/>
    <property type="project" value="TreeGrafter"/>
</dbReference>
<feature type="transmembrane region" description="Helical" evidence="8">
    <location>
        <begin position="6"/>
        <end position="24"/>
    </location>
</feature>
<dbReference type="AlphaFoldDB" id="A0A9P7SGP8"/>
<feature type="transmembrane region" description="Helical" evidence="8">
    <location>
        <begin position="122"/>
        <end position="141"/>
    </location>
</feature>
<evidence type="ECO:0000256" key="5">
    <source>
        <dbReference type="ARBA" id="ARBA00022989"/>
    </source>
</evidence>
<keyword evidence="2" id="KW-0813">Transport</keyword>
<keyword evidence="3 8" id="KW-0812">Transmembrane</keyword>
<comment type="caution">
    <text evidence="9">The sequence shown here is derived from an EMBL/GenBank/DDBJ whole genome shotgun (WGS) entry which is preliminary data.</text>
</comment>
<dbReference type="GO" id="GO:0012505">
    <property type="term" value="C:endomembrane system"/>
    <property type="evidence" value="ECO:0007669"/>
    <property type="project" value="UniProtKB-SubCell"/>
</dbReference>
<evidence type="ECO:0000256" key="3">
    <source>
        <dbReference type="ARBA" id="ARBA00022692"/>
    </source>
</evidence>
<keyword evidence="6 8" id="KW-0472">Membrane</keyword>
<reference evidence="9 10" key="1">
    <citation type="journal article" date="2020" name="bioRxiv">
        <title>Whole genome comparisons of ergot fungi reveals the divergence and evolution of species within the genus Claviceps are the result of varying mechanisms driving genome evolution and host range expansion.</title>
        <authorList>
            <person name="Wyka S.A."/>
            <person name="Mondo S.J."/>
            <person name="Liu M."/>
            <person name="Dettman J."/>
            <person name="Nalam V."/>
            <person name="Broders K.D."/>
        </authorList>
    </citation>
    <scope>NUCLEOTIDE SEQUENCE [LARGE SCALE GENOMIC DNA]</scope>
    <source>
        <strain evidence="9 10">CCC 1485</strain>
    </source>
</reference>
<evidence type="ECO:0008006" key="11">
    <source>
        <dbReference type="Google" id="ProtNLM"/>
    </source>
</evidence>
<evidence type="ECO:0000256" key="2">
    <source>
        <dbReference type="ARBA" id="ARBA00022448"/>
    </source>
</evidence>
<name>A0A9P7SGP8_9HYPO</name>
<feature type="region of interest" description="Disordered" evidence="7">
    <location>
        <begin position="294"/>
        <end position="321"/>
    </location>
</feature>
<feature type="transmembrane region" description="Helical" evidence="8">
    <location>
        <begin position="45"/>
        <end position="67"/>
    </location>
</feature>
<feature type="transmembrane region" description="Helical" evidence="8">
    <location>
        <begin position="87"/>
        <end position="110"/>
    </location>
</feature>
<evidence type="ECO:0000313" key="10">
    <source>
        <dbReference type="Proteomes" id="UP000706124"/>
    </source>
</evidence>
<comment type="subcellular location">
    <subcellularLocation>
        <location evidence="1">Endomembrane system</location>
        <topology evidence="1">Multi-pass membrane protein</topology>
    </subcellularLocation>
</comment>
<organism evidence="9 10">
    <name type="scientific">Claviceps pazoutovae</name>
    <dbReference type="NCBI Taxonomy" id="1649127"/>
    <lineage>
        <taxon>Eukaryota</taxon>
        <taxon>Fungi</taxon>
        <taxon>Dikarya</taxon>
        <taxon>Ascomycota</taxon>
        <taxon>Pezizomycotina</taxon>
        <taxon>Sordariomycetes</taxon>
        <taxon>Hypocreomycetidae</taxon>
        <taxon>Hypocreales</taxon>
        <taxon>Clavicipitaceae</taxon>
        <taxon>Claviceps</taxon>
    </lineage>
</organism>
<dbReference type="EMBL" id="SRPO01000247">
    <property type="protein sequence ID" value="KAG5935662.1"/>
    <property type="molecule type" value="Genomic_DNA"/>
</dbReference>
<dbReference type="GO" id="GO:0015184">
    <property type="term" value="F:L-cystine transmembrane transporter activity"/>
    <property type="evidence" value="ECO:0007669"/>
    <property type="project" value="TreeGrafter"/>
</dbReference>
<dbReference type="Gene3D" id="1.20.1280.290">
    <property type="match status" value="2"/>
</dbReference>
<dbReference type="InterPro" id="IPR005282">
    <property type="entry name" value="LC_transporter"/>
</dbReference>
<evidence type="ECO:0000313" key="9">
    <source>
        <dbReference type="EMBL" id="KAG5935662.1"/>
    </source>
</evidence>
<dbReference type="PANTHER" id="PTHR13131:SF5">
    <property type="entry name" value="CYSTINOSIN"/>
    <property type="match status" value="1"/>
</dbReference>
<dbReference type="Proteomes" id="UP000706124">
    <property type="component" value="Unassembled WGS sequence"/>
</dbReference>
<keyword evidence="4" id="KW-0677">Repeat</keyword>
<evidence type="ECO:0000256" key="4">
    <source>
        <dbReference type="ARBA" id="ARBA00022737"/>
    </source>
</evidence>
<dbReference type="GO" id="GO:0005774">
    <property type="term" value="C:vacuolar membrane"/>
    <property type="evidence" value="ECO:0007669"/>
    <property type="project" value="TreeGrafter"/>
</dbReference>
<evidence type="ECO:0000256" key="8">
    <source>
        <dbReference type="SAM" id="Phobius"/>
    </source>
</evidence>
<sequence length="321" mass="34707">MALLPILSALCGWIYTFSWSASFYPQLLLNARRRSTSGTTVDFPLINVLGFLAYFLSSLALYASPLIRAQYASRHENLTPTVQPNDIAFALHALLASVLTVSQYLCRSWWGIRYSVGAKPSWFIMGVAGGSFVGVAVVWMLTVRDATAAAAAAAGTASVLSVRDGGGSGGSGVAAGVNPATSWCELDIVYALGHVKLIISLIKLWPQILANYRNKSTRGWSVWQVVLDLVGGVLSTAQQGIDSYLQGHWSGITGNPIKFALGNISFVYDGIFLVQHYVLYRGEGGDEDREALLRRVGDGEEEEEEDRGRGLSGRDEGSRYS</sequence>
<evidence type="ECO:0000256" key="1">
    <source>
        <dbReference type="ARBA" id="ARBA00004127"/>
    </source>
</evidence>
<evidence type="ECO:0000256" key="7">
    <source>
        <dbReference type="SAM" id="MobiDB-lite"/>
    </source>
</evidence>
<gene>
    <name evidence="9" type="ORF">E4U60_003029</name>
</gene>
<proteinExistence type="predicted"/>
<feature type="compositionally biased region" description="Basic and acidic residues" evidence="7">
    <location>
        <begin position="306"/>
        <end position="321"/>
    </location>
</feature>
<dbReference type="Pfam" id="PF04193">
    <property type="entry name" value="PQ-loop"/>
    <property type="match status" value="2"/>
</dbReference>
<evidence type="ECO:0000256" key="6">
    <source>
        <dbReference type="ARBA" id="ARBA00023136"/>
    </source>
</evidence>
<dbReference type="OrthoDB" id="75720at2759"/>
<dbReference type="InterPro" id="IPR006603">
    <property type="entry name" value="PQ-loop_rpt"/>
</dbReference>
<keyword evidence="10" id="KW-1185">Reference proteome</keyword>
<accession>A0A9P7SGP8</accession>
<dbReference type="PANTHER" id="PTHR13131">
    <property type="entry name" value="CYSTINOSIN"/>
    <property type="match status" value="1"/>
</dbReference>
<keyword evidence="5 8" id="KW-1133">Transmembrane helix</keyword>